<keyword evidence="1" id="KW-0812">Transmembrane</keyword>
<dbReference type="STRING" id="68895.RR42_m1451"/>
<accession>A0A0C4Y1C8</accession>
<feature type="transmembrane region" description="Helical" evidence="1">
    <location>
        <begin position="53"/>
        <end position="75"/>
    </location>
</feature>
<dbReference type="Proteomes" id="UP000031843">
    <property type="component" value="Chromosome main"/>
</dbReference>
<reference evidence="2 3" key="1">
    <citation type="journal article" date="2015" name="Genome Announc.">
        <title>Complete Genome Sequence of Cupriavidus basilensis 4G11, Isolated from the Oak Ridge Field Research Center Site.</title>
        <authorList>
            <person name="Ray J."/>
            <person name="Waters R.J."/>
            <person name="Skerker J.M."/>
            <person name="Kuehl J.V."/>
            <person name="Price M.N."/>
            <person name="Huang J."/>
            <person name="Chakraborty R."/>
            <person name="Arkin A.P."/>
            <person name="Deutschbauer A."/>
        </authorList>
    </citation>
    <scope>NUCLEOTIDE SEQUENCE [LARGE SCALE GENOMIC DNA]</scope>
    <source>
        <strain evidence="2">4G11</strain>
    </source>
</reference>
<protein>
    <submittedName>
        <fullName evidence="2">Uncharacterized protein</fullName>
    </submittedName>
</protein>
<organism evidence="2 3">
    <name type="scientific">Cupriavidus basilensis</name>
    <dbReference type="NCBI Taxonomy" id="68895"/>
    <lineage>
        <taxon>Bacteria</taxon>
        <taxon>Pseudomonadati</taxon>
        <taxon>Pseudomonadota</taxon>
        <taxon>Betaproteobacteria</taxon>
        <taxon>Burkholderiales</taxon>
        <taxon>Burkholderiaceae</taxon>
        <taxon>Cupriavidus</taxon>
    </lineage>
</organism>
<keyword evidence="1" id="KW-0472">Membrane</keyword>
<sequence length="77" mass="8478">MLTGVPEVARVLPALAVLYWIELSLFLARVIFSPDIDHQAIARKAAEESSGAAMVFAVQTFSVMFRVGILVWIIFAL</sequence>
<gene>
    <name evidence="2" type="ORF">RR42_m1451</name>
</gene>
<dbReference type="KEGG" id="cbw:RR42_m1451"/>
<keyword evidence="1" id="KW-1133">Transmembrane helix</keyword>
<evidence type="ECO:0000256" key="1">
    <source>
        <dbReference type="SAM" id="Phobius"/>
    </source>
</evidence>
<dbReference type="EMBL" id="CP010536">
    <property type="protein sequence ID" value="AJG18852.1"/>
    <property type="molecule type" value="Genomic_DNA"/>
</dbReference>
<keyword evidence="3" id="KW-1185">Reference proteome</keyword>
<name>A0A0C4Y1C8_9BURK</name>
<evidence type="ECO:0000313" key="2">
    <source>
        <dbReference type="EMBL" id="AJG18852.1"/>
    </source>
</evidence>
<feature type="transmembrane region" description="Helical" evidence="1">
    <location>
        <begin position="12"/>
        <end position="32"/>
    </location>
</feature>
<dbReference type="AlphaFoldDB" id="A0A0C4Y1C8"/>
<evidence type="ECO:0000313" key="3">
    <source>
        <dbReference type="Proteomes" id="UP000031843"/>
    </source>
</evidence>
<proteinExistence type="predicted"/>